<dbReference type="RefSeq" id="WP_116655269.1">
    <property type="nucleotide sequence ID" value="NZ_JBHSWN010000001.1"/>
</dbReference>
<keyword evidence="2" id="KW-1185">Reference proteome</keyword>
<accession>A0ABW2BHZ4</accession>
<organism evidence="1 2">
    <name type="scientific">Methylobacterium komagatae</name>
    <dbReference type="NCBI Taxonomy" id="374425"/>
    <lineage>
        <taxon>Bacteria</taxon>
        <taxon>Pseudomonadati</taxon>
        <taxon>Pseudomonadota</taxon>
        <taxon>Alphaproteobacteria</taxon>
        <taxon>Hyphomicrobiales</taxon>
        <taxon>Methylobacteriaceae</taxon>
        <taxon>Methylobacterium</taxon>
    </lineage>
</organism>
<evidence type="ECO:0000313" key="1">
    <source>
        <dbReference type="EMBL" id="MFC6790038.1"/>
    </source>
</evidence>
<dbReference type="Proteomes" id="UP001596292">
    <property type="component" value="Unassembled WGS sequence"/>
</dbReference>
<name>A0ABW2BHZ4_9HYPH</name>
<gene>
    <name evidence="1" type="ORF">ACFQE0_10665</name>
</gene>
<proteinExistence type="predicted"/>
<evidence type="ECO:0000313" key="2">
    <source>
        <dbReference type="Proteomes" id="UP001596292"/>
    </source>
</evidence>
<protein>
    <submittedName>
        <fullName evidence="1">Uncharacterized protein</fullName>
    </submittedName>
</protein>
<comment type="caution">
    <text evidence="1">The sequence shown here is derived from an EMBL/GenBank/DDBJ whole genome shotgun (WGS) entry which is preliminary data.</text>
</comment>
<reference evidence="2" key="1">
    <citation type="journal article" date="2019" name="Int. J. Syst. Evol. Microbiol.">
        <title>The Global Catalogue of Microorganisms (GCM) 10K type strain sequencing project: providing services to taxonomists for standard genome sequencing and annotation.</title>
        <authorList>
            <consortium name="The Broad Institute Genomics Platform"/>
            <consortium name="The Broad Institute Genome Sequencing Center for Infectious Disease"/>
            <person name="Wu L."/>
            <person name="Ma J."/>
        </authorList>
    </citation>
    <scope>NUCLEOTIDE SEQUENCE [LARGE SCALE GENOMIC DNA]</scope>
    <source>
        <strain evidence="2">CCUG 48316</strain>
    </source>
</reference>
<sequence>MRRQLRRLMYQTMNDILELEDYARDMSGAAYWCERDGQHVLADEMRCVGREYRVRGLEMRATLALLEHMLAQPDNTEASGPSAAG</sequence>
<dbReference type="EMBL" id="JBHSWN010000001">
    <property type="protein sequence ID" value="MFC6790038.1"/>
    <property type="molecule type" value="Genomic_DNA"/>
</dbReference>